<proteinExistence type="inferred from homology"/>
<feature type="transmembrane region" description="Helical" evidence="8">
    <location>
        <begin position="256"/>
        <end position="276"/>
    </location>
</feature>
<reference evidence="9 10" key="1">
    <citation type="submission" date="2023-07" db="EMBL/GenBank/DDBJ databases">
        <title>Sorghum-associated microbial communities from plants grown in Nebraska, USA.</title>
        <authorList>
            <person name="Schachtman D."/>
        </authorList>
    </citation>
    <scope>NUCLEOTIDE SEQUENCE [LARGE SCALE GENOMIC DNA]</scope>
    <source>
        <strain evidence="9 10">BE248</strain>
    </source>
</reference>
<dbReference type="PANTHER" id="PTHR21716">
    <property type="entry name" value="TRANSMEMBRANE PROTEIN"/>
    <property type="match status" value="1"/>
</dbReference>
<keyword evidence="7 8" id="KW-0472">Membrane</keyword>
<name>A0ABU1ULC1_9ACTN</name>
<comment type="subcellular location">
    <subcellularLocation>
        <location evidence="1">Cell membrane</location>
        <topology evidence="1">Multi-pass membrane protein</topology>
    </subcellularLocation>
</comment>
<evidence type="ECO:0000256" key="5">
    <source>
        <dbReference type="ARBA" id="ARBA00022692"/>
    </source>
</evidence>
<keyword evidence="5 8" id="KW-0812">Transmembrane</keyword>
<evidence type="ECO:0000256" key="4">
    <source>
        <dbReference type="ARBA" id="ARBA00022475"/>
    </source>
</evidence>
<feature type="transmembrane region" description="Helical" evidence="8">
    <location>
        <begin position="23"/>
        <end position="41"/>
    </location>
</feature>
<dbReference type="Pfam" id="PF01594">
    <property type="entry name" value="AI-2E_transport"/>
    <property type="match status" value="1"/>
</dbReference>
<comment type="similarity">
    <text evidence="2">Belongs to the autoinducer-2 exporter (AI-2E) (TC 2.A.86) family.</text>
</comment>
<comment type="caution">
    <text evidence="9">The sequence shown here is derived from an EMBL/GenBank/DDBJ whole genome shotgun (WGS) entry which is preliminary data.</text>
</comment>
<feature type="transmembrane region" description="Helical" evidence="8">
    <location>
        <begin position="283"/>
        <end position="305"/>
    </location>
</feature>
<sequence>MSEKQIRDRGVVIDEGLGVMQKWGWRIVVLAAAGLVLGWIIGHTWVVIFPVALALIVTTILGPPAAWLRSKGWPAGLAAMAIVLGFIGAIVGVIAILTPQVAGQASEVAASASDGLQKVRDWLTGEPLNLSEGQITRAIEALQDKVQSSATSIGSGIFSTIGAATSAIVNLILVLMLTFFFVKDGHKFLPWVKVVAGQRAGGHIVEVANRAWATLGGFIRVQSLVALIDAAIIGAGLAIIGSPLAIPLAVVTFFGAYIPIIGAFVSGALAVLVTLVTNEPKDALIVLIIVVAVQQLEGNVLSPMLQGKTMNLHPAVVLLGVAAGGTLFGITGAFLAVPVVATTTEILRYLNERIDDSVAWNAPENDDDAAEILEES</sequence>
<evidence type="ECO:0000256" key="1">
    <source>
        <dbReference type="ARBA" id="ARBA00004651"/>
    </source>
</evidence>
<evidence type="ECO:0000256" key="2">
    <source>
        <dbReference type="ARBA" id="ARBA00009773"/>
    </source>
</evidence>
<dbReference type="RefSeq" id="WP_309967071.1">
    <property type="nucleotide sequence ID" value="NZ_JAVDWH010000001.1"/>
</dbReference>
<evidence type="ECO:0000313" key="10">
    <source>
        <dbReference type="Proteomes" id="UP001257739"/>
    </source>
</evidence>
<protein>
    <submittedName>
        <fullName evidence="9">PurR-regulated permease PerM</fullName>
    </submittedName>
</protein>
<keyword evidence="6 8" id="KW-1133">Transmembrane helix</keyword>
<dbReference type="PANTHER" id="PTHR21716:SF53">
    <property type="entry name" value="PERMEASE PERM-RELATED"/>
    <property type="match status" value="1"/>
</dbReference>
<gene>
    <name evidence="9" type="ORF">J2X11_000822</name>
</gene>
<evidence type="ECO:0000256" key="6">
    <source>
        <dbReference type="ARBA" id="ARBA00022989"/>
    </source>
</evidence>
<dbReference type="EMBL" id="JAVDWH010000001">
    <property type="protein sequence ID" value="MDR7085983.1"/>
    <property type="molecule type" value="Genomic_DNA"/>
</dbReference>
<keyword evidence="4" id="KW-1003">Cell membrane</keyword>
<evidence type="ECO:0000256" key="8">
    <source>
        <dbReference type="SAM" id="Phobius"/>
    </source>
</evidence>
<keyword evidence="10" id="KW-1185">Reference proteome</keyword>
<feature type="transmembrane region" description="Helical" evidence="8">
    <location>
        <begin position="47"/>
        <end position="68"/>
    </location>
</feature>
<dbReference type="InterPro" id="IPR002549">
    <property type="entry name" value="AI-2E-like"/>
</dbReference>
<feature type="transmembrane region" description="Helical" evidence="8">
    <location>
        <begin position="157"/>
        <end position="182"/>
    </location>
</feature>
<evidence type="ECO:0000313" key="9">
    <source>
        <dbReference type="EMBL" id="MDR7085983.1"/>
    </source>
</evidence>
<evidence type="ECO:0000256" key="7">
    <source>
        <dbReference type="ARBA" id="ARBA00023136"/>
    </source>
</evidence>
<dbReference type="Proteomes" id="UP001257739">
    <property type="component" value="Unassembled WGS sequence"/>
</dbReference>
<feature type="transmembrane region" description="Helical" evidence="8">
    <location>
        <begin position="224"/>
        <end position="250"/>
    </location>
</feature>
<accession>A0ABU1ULC1</accession>
<feature type="transmembrane region" description="Helical" evidence="8">
    <location>
        <begin position="75"/>
        <end position="97"/>
    </location>
</feature>
<evidence type="ECO:0000256" key="3">
    <source>
        <dbReference type="ARBA" id="ARBA00022448"/>
    </source>
</evidence>
<organism evidence="9 10">
    <name type="scientific">Aeromicrobium panaciterrae</name>
    <dbReference type="NCBI Taxonomy" id="363861"/>
    <lineage>
        <taxon>Bacteria</taxon>
        <taxon>Bacillati</taxon>
        <taxon>Actinomycetota</taxon>
        <taxon>Actinomycetes</taxon>
        <taxon>Propionibacteriales</taxon>
        <taxon>Nocardioidaceae</taxon>
        <taxon>Aeromicrobium</taxon>
    </lineage>
</organism>
<keyword evidence="3" id="KW-0813">Transport</keyword>
<feature type="transmembrane region" description="Helical" evidence="8">
    <location>
        <begin position="317"/>
        <end position="341"/>
    </location>
</feature>